<dbReference type="SUPFAM" id="SSF63829">
    <property type="entry name" value="Calcium-dependent phosphotriesterase"/>
    <property type="match status" value="1"/>
</dbReference>
<gene>
    <name evidence="5" type="ORF">PQJ61_05960</name>
</gene>
<evidence type="ECO:0000256" key="3">
    <source>
        <dbReference type="PIRSR" id="PIRSR605511-2"/>
    </source>
</evidence>
<accession>A0AAJ1IF76</accession>
<sequence>MNIVNNKLEHILPTGFLCAEVPYWVKEEAAVYFVDTENPRIAKYTLATEDLEVFNVPYNFQCIAKCENGNWIGTVTNGVVIWNQEKNTVRFLGNPEKGKGTFFLNDGTVDKQGRFFFGSYDLEDLEGGTGSIYMVDHDLSIRQIATGFSVCNGMVFSSNNKKFYMSEQFGGRVLEFDWNEDDCELSNQKSLYDIPKKKGLPDGLIMDSEGMLWVAHWWGWQLSRLSPEGELLAEISVPVTTPTCMAFVGEKMDQLFITSAIKAVGEEDLMKGHLAGDIFQIKLETTGREENRFKY</sequence>
<evidence type="ECO:0000259" key="4">
    <source>
        <dbReference type="Pfam" id="PF08450"/>
    </source>
</evidence>
<dbReference type="Pfam" id="PF08450">
    <property type="entry name" value="SGL"/>
    <property type="match status" value="1"/>
</dbReference>
<evidence type="ECO:0000313" key="5">
    <source>
        <dbReference type="EMBL" id="MDC7226290.1"/>
    </source>
</evidence>
<feature type="binding site" evidence="3">
    <location>
        <position position="123"/>
    </location>
    <ligand>
        <name>substrate</name>
    </ligand>
</feature>
<feature type="binding site" evidence="3">
    <location>
        <position position="20"/>
    </location>
    <ligand>
        <name>a divalent metal cation</name>
        <dbReference type="ChEBI" id="CHEBI:60240"/>
    </ligand>
</feature>
<dbReference type="GO" id="GO:0005509">
    <property type="term" value="F:calcium ion binding"/>
    <property type="evidence" value="ECO:0007669"/>
    <property type="project" value="TreeGrafter"/>
</dbReference>
<dbReference type="AlphaFoldDB" id="A0AAJ1IF76"/>
<dbReference type="Proteomes" id="UP001221217">
    <property type="component" value="Unassembled WGS sequence"/>
</dbReference>
<organism evidence="5 6">
    <name type="scientific">Candidatus Thalassospirochaeta sargassi</name>
    <dbReference type="NCBI Taxonomy" id="3119039"/>
    <lineage>
        <taxon>Bacteria</taxon>
        <taxon>Pseudomonadati</taxon>
        <taxon>Spirochaetota</taxon>
        <taxon>Spirochaetia</taxon>
        <taxon>Spirochaetales</taxon>
        <taxon>Spirochaetaceae</taxon>
        <taxon>Candidatus Thalassospirochaeta</taxon>
    </lineage>
</organism>
<dbReference type="PANTHER" id="PTHR10907:SF47">
    <property type="entry name" value="REGUCALCIN"/>
    <property type="match status" value="1"/>
</dbReference>
<dbReference type="PRINTS" id="PR01790">
    <property type="entry name" value="SMP30FAMILY"/>
</dbReference>
<feature type="binding site" evidence="3">
    <location>
        <position position="202"/>
    </location>
    <ligand>
        <name>a divalent metal cation</name>
        <dbReference type="ChEBI" id="CHEBI:60240"/>
    </ligand>
</feature>
<proteinExistence type="inferred from homology"/>
<feature type="binding site" evidence="3">
    <location>
        <position position="152"/>
    </location>
    <ligand>
        <name>a divalent metal cation</name>
        <dbReference type="ChEBI" id="CHEBI:60240"/>
    </ligand>
</feature>
<dbReference type="GO" id="GO:0004341">
    <property type="term" value="F:gluconolactonase activity"/>
    <property type="evidence" value="ECO:0007669"/>
    <property type="project" value="TreeGrafter"/>
</dbReference>
<keyword evidence="3" id="KW-0862">Zinc</keyword>
<comment type="similarity">
    <text evidence="1">Belongs to the SMP-30/CGR1 family.</text>
</comment>
<dbReference type="EMBL" id="JAQQAL010000011">
    <property type="protein sequence ID" value="MDC7226290.1"/>
    <property type="molecule type" value="Genomic_DNA"/>
</dbReference>
<dbReference type="InterPro" id="IPR013658">
    <property type="entry name" value="SGL"/>
</dbReference>
<dbReference type="InterPro" id="IPR011042">
    <property type="entry name" value="6-blade_b-propeller_TolB-like"/>
</dbReference>
<protein>
    <submittedName>
        <fullName evidence="5">SMP-30/gluconolactonase/LRE family protein</fullName>
    </submittedName>
</protein>
<dbReference type="GO" id="GO:0019853">
    <property type="term" value="P:L-ascorbic acid biosynthetic process"/>
    <property type="evidence" value="ECO:0007669"/>
    <property type="project" value="TreeGrafter"/>
</dbReference>
<dbReference type="Gene3D" id="2.120.10.30">
    <property type="entry name" value="TolB, C-terminal domain"/>
    <property type="match status" value="1"/>
</dbReference>
<evidence type="ECO:0000256" key="1">
    <source>
        <dbReference type="ARBA" id="ARBA00008853"/>
    </source>
</evidence>
<comment type="caution">
    <text evidence="5">The sequence shown here is derived from an EMBL/GenBank/DDBJ whole genome shotgun (WGS) entry which is preliminary data.</text>
</comment>
<dbReference type="InterPro" id="IPR005511">
    <property type="entry name" value="SMP-30"/>
</dbReference>
<name>A0AAJ1IF76_9SPIO</name>
<feature type="binding site" evidence="3">
    <location>
        <position position="105"/>
    </location>
    <ligand>
        <name>substrate</name>
    </ligand>
</feature>
<reference evidence="5 6" key="1">
    <citation type="submission" date="2022-12" db="EMBL/GenBank/DDBJ databases">
        <title>Metagenome assembled genome from gulf of manar.</title>
        <authorList>
            <person name="Kohli P."/>
            <person name="Pk S."/>
            <person name="Venkata Ramana C."/>
            <person name="Sasikala C."/>
        </authorList>
    </citation>
    <scope>NUCLEOTIDE SEQUENCE [LARGE SCALE GENOMIC DNA]</scope>
    <source>
        <strain evidence="5">JB008</strain>
    </source>
</reference>
<evidence type="ECO:0000313" key="6">
    <source>
        <dbReference type="Proteomes" id="UP001221217"/>
    </source>
</evidence>
<feature type="active site" description="Proton donor/acceptor" evidence="2">
    <location>
        <position position="202"/>
    </location>
</feature>
<dbReference type="PANTHER" id="PTHR10907">
    <property type="entry name" value="REGUCALCIN"/>
    <property type="match status" value="1"/>
</dbReference>
<feature type="domain" description="SMP-30/Gluconolactonase/LRE-like region" evidence="4">
    <location>
        <begin position="19"/>
        <end position="260"/>
    </location>
</feature>
<comment type="cofactor">
    <cofactor evidence="3">
        <name>Zn(2+)</name>
        <dbReference type="ChEBI" id="CHEBI:29105"/>
    </cofactor>
    <text evidence="3">Binds 1 divalent metal cation per subunit.</text>
</comment>
<evidence type="ECO:0000256" key="2">
    <source>
        <dbReference type="PIRSR" id="PIRSR605511-1"/>
    </source>
</evidence>
<keyword evidence="3" id="KW-0479">Metal-binding</keyword>